<reference evidence="2" key="1">
    <citation type="submission" date="2020-06" db="EMBL/GenBank/DDBJ databases">
        <title>WGS assembly of Ceratodon purpureus strain R40.</title>
        <authorList>
            <person name="Carey S.B."/>
            <person name="Jenkins J."/>
            <person name="Shu S."/>
            <person name="Lovell J.T."/>
            <person name="Sreedasyam A."/>
            <person name="Maumus F."/>
            <person name="Tiley G.P."/>
            <person name="Fernandez-Pozo N."/>
            <person name="Barry K."/>
            <person name="Chen C."/>
            <person name="Wang M."/>
            <person name="Lipzen A."/>
            <person name="Daum C."/>
            <person name="Saski C.A."/>
            <person name="Payton A.C."/>
            <person name="Mcbreen J.C."/>
            <person name="Conrad R.E."/>
            <person name="Kollar L.M."/>
            <person name="Olsson S."/>
            <person name="Huttunen S."/>
            <person name="Landis J.B."/>
            <person name="Wickett N.J."/>
            <person name="Johnson M.G."/>
            <person name="Rensing S.A."/>
            <person name="Grimwood J."/>
            <person name="Schmutz J."/>
            <person name="Mcdaniel S.F."/>
        </authorList>
    </citation>
    <scope>NUCLEOTIDE SEQUENCE</scope>
    <source>
        <strain evidence="2">R40</strain>
    </source>
</reference>
<sequence length="57" mass="6673">MNVVVCLAFVLEKAMLSFWSTSRHYRVLCWITNHCCNCCKPMQRDVITGTSCFFSYK</sequence>
<evidence type="ECO:0000256" key="1">
    <source>
        <dbReference type="SAM" id="SignalP"/>
    </source>
</evidence>
<dbReference type="Proteomes" id="UP000822688">
    <property type="component" value="Chromosome 3"/>
</dbReference>
<protein>
    <submittedName>
        <fullName evidence="2">Uncharacterized protein</fullName>
    </submittedName>
</protein>
<dbReference type="EMBL" id="CM026423">
    <property type="protein sequence ID" value="KAG0585121.1"/>
    <property type="molecule type" value="Genomic_DNA"/>
</dbReference>
<gene>
    <name evidence="2" type="ORF">KC19_3G260000</name>
    <name evidence="3" type="ORF">KC19_3G260200</name>
</gene>
<evidence type="ECO:0000313" key="3">
    <source>
        <dbReference type="EMBL" id="KAG0585121.1"/>
    </source>
</evidence>
<feature type="chain" id="PRO_5036274585" evidence="1">
    <location>
        <begin position="17"/>
        <end position="57"/>
    </location>
</feature>
<dbReference type="AlphaFoldDB" id="A0A8T0IQ33"/>
<organism evidence="2 4">
    <name type="scientific">Ceratodon purpureus</name>
    <name type="common">Fire moss</name>
    <name type="synonym">Dicranum purpureum</name>
    <dbReference type="NCBI Taxonomy" id="3225"/>
    <lineage>
        <taxon>Eukaryota</taxon>
        <taxon>Viridiplantae</taxon>
        <taxon>Streptophyta</taxon>
        <taxon>Embryophyta</taxon>
        <taxon>Bryophyta</taxon>
        <taxon>Bryophytina</taxon>
        <taxon>Bryopsida</taxon>
        <taxon>Dicranidae</taxon>
        <taxon>Pseudoditrichales</taxon>
        <taxon>Ditrichaceae</taxon>
        <taxon>Ceratodon</taxon>
    </lineage>
</organism>
<keyword evidence="4" id="KW-1185">Reference proteome</keyword>
<evidence type="ECO:0000313" key="4">
    <source>
        <dbReference type="Proteomes" id="UP000822688"/>
    </source>
</evidence>
<evidence type="ECO:0000313" key="2">
    <source>
        <dbReference type="EMBL" id="KAG0585119.1"/>
    </source>
</evidence>
<feature type="signal peptide" evidence="1">
    <location>
        <begin position="1"/>
        <end position="16"/>
    </location>
</feature>
<proteinExistence type="predicted"/>
<comment type="caution">
    <text evidence="2">The sequence shown here is derived from an EMBL/GenBank/DDBJ whole genome shotgun (WGS) entry which is preliminary data.</text>
</comment>
<accession>A0A8T0IQ33</accession>
<dbReference type="EMBL" id="CM026423">
    <property type="protein sequence ID" value="KAG0585119.1"/>
    <property type="molecule type" value="Genomic_DNA"/>
</dbReference>
<keyword evidence="1" id="KW-0732">Signal</keyword>
<name>A0A8T0IQ33_CERPU</name>